<name>K1QAS5_MAGGI</name>
<evidence type="ECO:0000256" key="3">
    <source>
        <dbReference type="ARBA" id="ARBA00012513"/>
    </source>
</evidence>
<keyword evidence="4 14" id="KW-0723">Serine/threonine-protein kinase</keyword>
<keyword evidence="11" id="KW-0810">Translation regulation</keyword>
<dbReference type="EMBL" id="JH818395">
    <property type="protein sequence ID" value="EKC18571.1"/>
    <property type="molecule type" value="Genomic_DNA"/>
</dbReference>
<evidence type="ECO:0000256" key="13">
    <source>
        <dbReference type="ARBA" id="ARBA00048679"/>
    </source>
</evidence>
<keyword evidence="9 14" id="KW-0067">ATP-binding</keyword>
<evidence type="ECO:0000256" key="7">
    <source>
        <dbReference type="ARBA" id="ARBA00022741"/>
    </source>
</evidence>
<keyword evidence="5" id="KW-0808">Transferase</keyword>
<keyword evidence="10" id="KW-0460">Magnesium</keyword>
<protein>
    <recommendedName>
        <fullName evidence="3">non-specific serine/threonine protein kinase</fullName>
        <ecNumber evidence="3">2.7.11.1</ecNumber>
    </recommendedName>
</protein>
<gene>
    <name evidence="17" type="ORF">CGI_10011819</name>
</gene>
<keyword evidence="6" id="KW-0479">Metal-binding</keyword>
<dbReference type="InterPro" id="IPR000719">
    <property type="entry name" value="Prot_kinase_dom"/>
</dbReference>
<dbReference type="Pfam" id="PF00069">
    <property type="entry name" value="Pkinase"/>
    <property type="match status" value="1"/>
</dbReference>
<feature type="domain" description="Protein kinase" evidence="16">
    <location>
        <begin position="85"/>
        <end position="368"/>
    </location>
</feature>
<comment type="similarity">
    <text evidence="2">Belongs to the protein kinase superfamily. CAMK Ser/Thr protein kinase family.</text>
</comment>
<evidence type="ECO:0000256" key="9">
    <source>
        <dbReference type="ARBA" id="ARBA00022840"/>
    </source>
</evidence>
<feature type="compositionally biased region" description="Low complexity" evidence="15">
    <location>
        <begin position="37"/>
        <end position="60"/>
    </location>
</feature>
<evidence type="ECO:0000256" key="14">
    <source>
        <dbReference type="RuleBase" id="RU000304"/>
    </source>
</evidence>
<dbReference type="InterPro" id="IPR011009">
    <property type="entry name" value="Kinase-like_dom_sf"/>
</dbReference>
<accession>K1QAS5</accession>
<dbReference type="InParanoid" id="K1QAS5"/>
<dbReference type="FunFam" id="3.30.200.20:FF:000093">
    <property type="entry name" value="Putative map kinase-interacting serine/threonine-protein kinase 1"/>
    <property type="match status" value="1"/>
</dbReference>
<dbReference type="GO" id="GO:0005524">
    <property type="term" value="F:ATP binding"/>
    <property type="evidence" value="ECO:0007669"/>
    <property type="project" value="UniProtKB-UniRule"/>
</dbReference>
<feature type="region of interest" description="Disordered" evidence="15">
    <location>
        <begin position="468"/>
        <end position="492"/>
    </location>
</feature>
<dbReference type="GO" id="GO:0006417">
    <property type="term" value="P:regulation of translation"/>
    <property type="evidence" value="ECO:0007669"/>
    <property type="project" value="UniProtKB-KW"/>
</dbReference>
<keyword evidence="8 17" id="KW-0418">Kinase</keyword>
<sequence length="492" mass="55845">MPSSSVQVESQYCPSPRRPNSLELTSCLTLEMDNDLENNNNSINNNNNNEDNSSPFNRNHNSSRNKKKRRKAADIPEKQFNDLYRPTGEMLGNGSYASVQTYKNNHSNKEYAVKIIEKNNGRSRSKVFKEIEIFHLCQGHENILQLYEYFEESERFYLVFDKMQGGTLLANIERRGHLTEREASLVVRDIARALDFLHRKGIAHRDLKPENILCEKTDEVVPIRICDFDLASGVPVSQNDNCTTPELLTPVGSAEYMAPEVVDAWVGESFKYDKKCDLWSLGTILYIMLCGYPPFYGQCGEDCGWEKGEPCQDCQDSLFTRIQEGIFDFPDNEWFNISPDAKDLIQKLLVRDPRKRLSAVEVLHHPWVQTSPAPTPLATPRVLTRNNSTKDLECYASEVISMNRMMQQHLLISEPTSFFIGNRDENLLEELLEETDSGDDLFMPSIKLSPPCSGLAKRRTCTTLRNLNTSGEQSDGVDSLPSSHSSTFGVSV</sequence>
<reference evidence="17" key="1">
    <citation type="journal article" date="2012" name="Nature">
        <title>The oyster genome reveals stress adaptation and complexity of shell formation.</title>
        <authorList>
            <person name="Zhang G."/>
            <person name="Fang X."/>
            <person name="Guo X."/>
            <person name="Li L."/>
            <person name="Luo R."/>
            <person name="Xu F."/>
            <person name="Yang P."/>
            <person name="Zhang L."/>
            <person name="Wang X."/>
            <person name="Qi H."/>
            <person name="Xiong Z."/>
            <person name="Que H."/>
            <person name="Xie Y."/>
            <person name="Holland P.W."/>
            <person name="Paps J."/>
            <person name="Zhu Y."/>
            <person name="Wu F."/>
            <person name="Chen Y."/>
            <person name="Wang J."/>
            <person name="Peng C."/>
            <person name="Meng J."/>
            <person name="Yang L."/>
            <person name="Liu J."/>
            <person name="Wen B."/>
            <person name="Zhang N."/>
            <person name="Huang Z."/>
            <person name="Zhu Q."/>
            <person name="Feng Y."/>
            <person name="Mount A."/>
            <person name="Hedgecock D."/>
            <person name="Xu Z."/>
            <person name="Liu Y."/>
            <person name="Domazet-Loso T."/>
            <person name="Du Y."/>
            <person name="Sun X."/>
            <person name="Zhang S."/>
            <person name="Liu B."/>
            <person name="Cheng P."/>
            <person name="Jiang X."/>
            <person name="Li J."/>
            <person name="Fan D."/>
            <person name="Wang W."/>
            <person name="Fu W."/>
            <person name="Wang T."/>
            <person name="Wang B."/>
            <person name="Zhang J."/>
            <person name="Peng Z."/>
            <person name="Li Y."/>
            <person name="Li N."/>
            <person name="Wang J."/>
            <person name="Chen M."/>
            <person name="He Y."/>
            <person name="Tan F."/>
            <person name="Song X."/>
            <person name="Zheng Q."/>
            <person name="Huang R."/>
            <person name="Yang H."/>
            <person name="Du X."/>
            <person name="Chen L."/>
            <person name="Yang M."/>
            <person name="Gaffney P.M."/>
            <person name="Wang S."/>
            <person name="Luo L."/>
            <person name="She Z."/>
            <person name="Ming Y."/>
            <person name="Huang W."/>
            <person name="Zhang S."/>
            <person name="Huang B."/>
            <person name="Zhang Y."/>
            <person name="Qu T."/>
            <person name="Ni P."/>
            <person name="Miao G."/>
            <person name="Wang J."/>
            <person name="Wang Q."/>
            <person name="Steinberg C.E."/>
            <person name="Wang H."/>
            <person name="Li N."/>
            <person name="Qian L."/>
            <person name="Zhang G."/>
            <person name="Li Y."/>
            <person name="Yang H."/>
            <person name="Liu X."/>
            <person name="Wang J."/>
            <person name="Yin Y."/>
            <person name="Wang J."/>
        </authorList>
    </citation>
    <scope>NUCLEOTIDE SEQUENCE [LARGE SCALE GENOMIC DNA]</scope>
    <source>
        <strain evidence="17">05x7-T-G4-1.051#20</strain>
    </source>
</reference>
<evidence type="ECO:0000256" key="10">
    <source>
        <dbReference type="ARBA" id="ARBA00022842"/>
    </source>
</evidence>
<feature type="compositionally biased region" description="Polar residues" evidence="15">
    <location>
        <begin position="1"/>
        <end position="13"/>
    </location>
</feature>
<feature type="compositionally biased region" description="Basic residues" evidence="15">
    <location>
        <begin position="61"/>
        <end position="71"/>
    </location>
</feature>
<dbReference type="GO" id="GO:0046872">
    <property type="term" value="F:metal ion binding"/>
    <property type="evidence" value="ECO:0007669"/>
    <property type="project" value="UniProtKB-KW"/>
</dbReference>
<dbReference type="Gene3D" id="1.10.510.10">
    <property type="entry name" value="Transferase(Phosphotransferase) domain 1"/>
    <property type="match status" value="1"/>
</dbReference>
<dbReference type="PROSITE" id="PS00108">
    <property type="entry name" value="PROTEIN_KINASE_ST"/>
    <property type="match status" value="1"/>
</dbReference>
<dbReference type="InterPro" id="IPR050205">
    <property type="entry name" value="CDPK_Ser/Thr_kinases"/>
</dbReference>
<dbReference type="InterPro" id="IPR008271">
    <property type="entry name" value="Ser/Thr_kinase_AS"/>
</dbReference>
<evidence type="ECO:0000256" key="11">
    <source>
        <dbReference type="ARBA" id="ARBA00022845"/>
    </source>
</evidence>
<feature type="region of interest" description="Disordered" evidence="15">
    <location>
        <begin position="1"/>
        <end position="21"/>
    </location>
</feature>
<dbReference type="PROSITE" id="PS00107">
    <property type="entry name" value="PROTEIN_KINASE_ATP"/>
    <property type="match status" value="1"/>
</dbReference>
<evidence type="ECO:0000256" key="1">
    <source>
        <dbReference type="ARBA" id="ARBA00001946"/>
    </source>
</evidence>
<comment type="cofactor">
    <cofactor evidence="1">
        <name>Mg(2+)</name>
        <dbReference type="ChEBI" id="CHEBI:18420"/>
    </cofactor>
</comment>
<evidence type="ECO:0000256" key="8">
    <source>
        <dbReference type="ARBA" id="ARBA00022777"/>
    </source>
</evidence>
<dbReference type="AlphaFoldDB" id="K1QAS5"/>
<dbReference type="SUPFAM" id="SSF56112">
    <property type="entry name" value="Protein kinase-like (PK-like)"/>
    <property type="match status" value="1"/>
</dbReference>
<dbReference type="PANTHER" id="PTHR24349">
    <property type="entry name" value="SERINE/THREONINE-PROTEIN KINASE"/>
    <property type="match status" value="1"/>
</dbReference>
<proteinExistence type="inferred from homology"/>
<dbReference type="GO" id="GO:0004674">
    <property type="term" value="F:protein serine/threonine kinase activity"/>
    <property type="evidence" value="ECO:0007669"/>
    <property type="project" value="UniProtKB-KW"/>
</dbReference>
<comment type="catalytic activity">
    <reaction evidence="12">
        <text>L-threonyl-[protein] + ATP = O-phospho-L-threonyl-[protein] + ADP + H(+)</text>
        <dbReference type="Rhea" id="RHEA:46608"/>
        <dbReference type="Rhea" id="RHEA-COMP:11060"/>
        <dbReference type="Rhea" id="RHEA-COMP:11605"/>
        <dbReference type="ChEBI" id="CHEBI:15378"/>
        <dbReference type="ChEBI" id="CHEBI:30013"/>
        <dbReference type="ChEBI" id="CHEBI:30616"/>
        <dbReference type="ChEBI" id="CHEBI:61977"/>
        <dbReference type="ChEBI" id="CHEBI:456216"/>
        <dbReference type="EC" id="2.7.11.1"/>
    </reaction>
</comment>
<keyword evidence="7 14" id="KW-0547">Nucleotide-binding</keyword>
<dbReference type="FunFam" id="1.10.510.10:FF:000119">
    <property type="entry name" value="Putative map kinase-interacting serine/threonine-protein kinase 1"/>
    <property type="match status" value="1"/>
</dbReference>
<comment type="catalytic activity">
    <reaction evidence="13">
        <text>L-seryl-[protein] + ATP = O-phospho-L-seryl-[protein] + ADP + H(+)</text>
        <dbReference type="Rhea" id="RHEA:17989"/>
        <dbReference type="Rhea" id="RHEA-COMP:9863"/>
        <dbReference type="Rhea" id="RHEA-COMP:11604"/>
        <dbReference type="ChEBI" id="CHEBI:15378"/>
        <dbReference type="ChEBI" id="CHEBI:29999"/>
        <dbReference type="ChEBI" id="CHEBI:30616"/>
        <dbReference type="ChEBI" id="CHEBI:83421"/>
        <dbReference type="ChEBI" id="CHEBI:456216"/>
        <dbReference type="EC" id="2.7.11.1"/>
    </reaction>
</comment>
<feature type="compositionally biased region" description="Polar residues" evidence="15">
    <location>
        <begin position="480"/>
        <end position="492"/>
    </location>
</feature>
<dbReference type="Gene3D" id="3.30.200.20">
    <property type="entry name" value="Phosphorylase Kinase, domain 1"/>
    <property type="match status" value="1"/>
</dbReference>
<organism evidence="17">
    <name type="scientific">Magallana gigas</name>
    <name type="common">Pacific oyster</name>
    <name type="synonym">Crassostrea gigas</name>
    <dbReference type="NCBI Taxonomy" id="29159"/>
    <lineage>
        <taxon>Eukaryota</taxon>
        <taxon>Metazoa</taxon>
        <taxon>Spiralia</taxon>
        <taxon>Lophotrochozoa</taxon>
        <taxon>Mollusca</taxon>
        <taxon>Bivalvia</taxon>
        <taxon>Autobranchia</taxon>
        <taxon>Pteriomorphia</taxon>
        <taxon>Ostreida</taxon>
        <taxon>Ostreoidea</taxon>
        <taxon>Ostreidae</taxon>
        <taxon>Magallana</taxon>
    </lineage>
</organism>
<dbReference type="InterPro" id="IPR017441">
    <property type="entry name" value="Protein_kinase_ATP_BS"/>
</dbReference>
<dbReference type="HOGENOM" id="CLU_000288_63_0_1"/>
<feature type="region of interest" description="Disordered" evidence="15">
    <location>
        <begin position="35"/>
        <end position="79"/>
    </location>
</feature>
<evidence type="ECO:0000256" key="12">
    <source>
        <dbReference type="ARBA" id="ARBA00047899"/>
    </source>
</evidence>
<dbReference type="PROSITE" id="PS50011">
    <property type="entry name" value="PROTEIN_KINASE_DOM"/>
    <property type="match status" value="1"/>
</dbReference>
<evidence type="ECO:0000259" key="16">
    <source>
        <dbReference type="PROSITE" id="PS50011"/>
    </source>
</evidence>
<evidence type="ECO:0000256" key="15">
    <source>
        <dbReference type="SAM" id="MobiDB-lite"/>
    </source>
</evidence>
<evidence type="ECO:0000313" key="17">
    <source>
        <dbReference type="EMBL" id="EKC18571.1"/>
    </source>
</evidence>
<evidence type="ECO:0000256" key="6">
    <source>
        <dbReference type="ARBA" id="ARBA00022723"/>
    </source>
</evidence>
<evidence type="ECO:0000256" key="4">
    <source>
        <dbReference type="ARBA" id="ARBA00022527"/>
    </source>
</evidence>
<dbReference type="SMART" id="SM00220">
    <property type="entry name" value="S_TKc"/>
    <property type="match status" value="1"/>
</dbReference>
<evidence type="ECO:0000256" key="2">
    <source>
        <dbReference type="ARBA" id="ARBA00006692"/>
    </source>
</evidence>
<evidence type="ECO:0000256" key="5">
    <source>
        <dbReference type="ARBA" id="ARBA00022679"/>
    </source>
</evidence>
<dbReference type="EC" id="2.7.11.1" evidence="3"/>